<protein>
    <submittedName>
        <fullName evidence="1">L-asparaginase II</fullName>
    </submittedName>
</protein>
<dbReference type="Pfam" id="PF06089">
    <property type="entry name" value="Asparaginase_II"/>
    <property type="match status" value="1"/>
</dbReference>
<dbReference type="PANTHER" id="PTHR42110:SF1">
    <property type="entry name" value="L-ASPARAGINASE, PUTATIVE (AFU_ORTHOLOGUE AFUA_3G11890)-RELATED"/>
    <property type="match status" value="1"/>
</dbReference>
<sequence length="336" mass="37267">MESINLVKVRRGNHIESVHRGHVAVVDSNGNLMNFAGNPYGKVYARSSMKPVQTIPLIETGAADTYEFSDADLSLCCASHNGESMHTDRVLEILKRIGLKDNSLQCGTHPPRWEETYKKLIREGKEITPLYNNCSGKHTGMLATAKYMNEPIETYYRVDHPVQQRILTAVSEICDYPKEDIEIGIDGCGVPVHGLPLINLAFGYAVMANPEKLNKKRAETVKRITNAMIAAPEMVGGTNRFCTDFMKTGKGRFFGKAGAEAVYCIGDKETGLGIAIKVEDGNGRAMYPVAVEVLNQLGLLTEHQIEDLMNHYKPKLRNARKEEIGQLIPDFTLQKA</sequence>
<accession>A0A1H0WC31</accession>
<dbReference type="PANTHER" id="PTHR42110">
    <property type="entry name" value="L-ASPARAGINASE, PUTATIVE (AFU_ORTHOLOGUE AFUA_3G11890)-RELATED"/>
    <property type="match status" value="1"/>
</dbReference>
<evidence type="ECO:0000313" key="2">
    <source>
        <dbReference type="Proteomes" id="UP000199159"/>
    </source>
</evidence>
<proteinExistence type="predicted"/>
<evidence type="ECO:0000313" key="1">
    <source>
        <dbReference type="EMBL" id="SDP88310.1"/>
    </source>
</evidence>
<organism evidence="1 2">
    <name type="scientific">Litchfieldia salsa</name>
    <dbReference type="NCBI Taxonomy" id="930152"/>
    <lineage>
        <taxon>Bacteria</taxon>
        <taxon>Bacillati</taxon>
        <taxon>Bacillota</taxon>
        <taxon>Bacilli</taxon>
        <taxon>Bacillales</taxon>
        <taxon>Bacillaceae</taxon>
        <taxon>Litchfieldia</taxon>
    </lineage>
</organism>
<dbReference type="Proteomes" id="UP000199159">
    <property type="component" value="Unassembled WGS sequence"/>
</dbReference>
<dbReference type="InterPro" id="IPR010349">
    <property type="entry name" value="Asparaginase_II"/>
</dbReference>
<dbReference type="EMBL" id="FNJU01000010">
    <property type="protein sequence ID" value="SDP88310.1"/>
    <property type="molecule type" value="Genomic_DNA"/>
</dbReference>
<gene>
    <name evidence="1" type="ORF">SAMN05216565_11093</name>
</gene>
<dbReference type="AlphaFoldDB" id="A0A1H0WC31"/>
<keyword evidence="2" id="KW-1185">Reference proteome</keyword>
<dbReference type="RefSeq" id="WP_175490363.1">
    <property type="nucleotide sequence ID" value="NZ_FNJU01000010.1"/>
</dbReference>
<dbReference type="STRING" id="930152.SAMN05216565_11093"/>
<name>A0A1H0WC31_9BACI</name>
<reference evidence="2" key="1">
    <citation type="submission" date="2016-10" db="EMBL/GenBank/DDBJ databases">
        <authorList>
            <person name="Varghese N."/>
            <person name="Submissions S."/>
        </authorList>
    </citation>
    <scope>NUCLEOTIDE SEQUENCE [LARGE SCALE GENOMIC DNA]</scope>
    <source>
        <strain evidence="2">IBRC-M10078</strain>
    </source>
</reference>